<reference evidence="2" key="1">
    <citation type="submission" date="2017-09" db="EMBL/GenBank/DDBJ databases">
        <title>Depth-based differentiation of microbial function through sediment-hosted aquifers and enrichment of novel symbionts in the deep terrestrial subsurface.</title>
        <authorList>
            <person name="Probst A.J."/>
            <person name="Ladd B."/>
            <person name="Jarett J.K."/>
            <person name="Geller-Mcgrath D.E."/>
            <person name="Sieber C.M.K."/>
            <person name="Emerson J.B."/>
            <person name="Anantharaman K."/>
            <person name="Thomas B.C."/>
            <person name="Malmstrom R."/>
            <person name="Stieglmeier M."/>
            <person name="Klingl A."/>
            <person name="Woyke T."/>
            <person name="Ryan C.M."/>
            <person name="Banfield J.F."/>
        </authorList>
    </citation>
    <scope>NUCLEOTIDE SEQUENCE [LARGE SCALE GENOMIC DNA]</scope>
</reference>
<dbReference type="Proteomes" id="UP000229753">
    <property type="component" value="Unassembled WGS sequence"/>
</dbReference>
<dbReference type="AlphaFoldDB" id="A0A2M7TMB6"/>
<gene>
    <name evidence="1" type="ORF">COY29_03715</name>
</gene>
<proteinExistence type="predicted"/>
<evidence type="ECO:0008006" key="3">
    <source>
        <dbReference type="Google" id="ProtNLM"/>
    </source>
</evidence>
<sequence>MGEIKTFTDLNSWKESHKLVLLIYNSIQEHSAVYCGDELNADMSSSFGGIPRSLERGGCHKLTNKFPAKEDYALN</sequence>
<accession>A0A2M7TMB6</accession>
<name>A0A2M7TMB6_9BACT</name>
<evidence type="ECO:0000313" key="1">
    <source>
        <dbReference type="EMBL" id="PIZ48443.1"/>
    </source>
</evidence>
<comment type="caution">
    <text evidence="1">The sequence shown here is derived from an EMBL/GenBank/DDBJ whole genome shotgun (WGS) entry which is preliminary data.</text>
</comment>
<evidence type="ECO:0000313" key="2">
    <source>
        <dbReference type="Proteomes" id="UP000229753"/>
    </source>
</evidence>
<protein>
    <recommendedName>
        <fullName evidence="3">Four helix bundle protein</fullName>
    </recommendedName>
</protein>
<dbReference type="EMBL" id="PFNO01000120">
    <property type="protein sequence ID" value="PIZ48443.1"/>
    <property type="molecule type" value="Genomic_DNA"/>
</dbReference>
<organism evidence="1 2">
    <name type="scientific">Candidatus Woesebacteria bacterium CG_4_10_14_0_2_um_filter_39_14</name>
    <dbReference type="NCBI Taxonomy" id="1975054"/>
    <lineage>
        <taxon>Bacteria</taxon>
        <taxon>Candidatus Woeseibacteriota</taxon>
    </lineage>
</organism>